<organism evidence="2 3">
    <name type="scientific">Cudoniella acicularis</name>
    <dbReference type="NCBI Taxonomy" id="354080"/>
    <lineage>
        <taxon>Eukaryota</taxon>
        <taxon>Fungi</taxon>
        <taxon>Dikarya</taxon>
        <taxon>Ascomycota</taxon>
        <taxon>Pezizomycotina</taxon>
        <taxon>Leotiomycetes</taxon>
        <taxon>Helotiales</taxon>
        <taxon>Tricladiaceae</taxon>
        <taxon>Cudoniella</taxon>
    </lineage>
</organism>
<evidence type="ECO:0000313" key="2">
    <source>
        <dbReference type="EMBL" id="KAF4637017.1"/>
    </source>
</evidence>
<sequence length="334" mass="37240">MPSNRPRGKKSTIAPQPQQHRRNSRNDRNVLNIPAVASASATPPSSTYPSTYPTEDEEDSAKAKKIQPFRFLDLPSELRTKIYTLAFAAVPAVIDLDPHTFSLLHRQNILSLFRVSRQIHLESSHHFFSIHTFRLFPTYPGRYFKTKRPLLARLPAHYRSSITSLELRLGPGWNNPPRGWLVNEALGLADCKTVRVLKVFVQCDPSDAIYKGWSMGDGVYERFCSGLLDSVLKDVPTVQVVEFDAYPAVKRSGDMMSGLAKVVSKYDKVIGWGPESGWGKEDEQIAFLDAVLMHGAGIRSSKSNAVLAENAEISSIGSTYDFNTTDTALMLKLL</sequence>
<accession>A0A8H4W7R8</accession>
<dbReference type="InterPro" id="IPR038883">
    <property type="entry name" value="AN11006-like"/>
</dbReference>
<feature type="region of interest" description="Disordered" evidence="1">
    <location>
        <begin position="1"/>
        <end position="61"/>
    </location>
</feature>
<protein>
    <recommendedName>
        <fullName evidence="4">F-box domain-containing protein</fullName>
    </recommendedName>
</protein>
<feature type="compositionally biased region" description="Low complexity" evidence="1">
    <location>
        <begin position="34"/>
        <end position="53"/>
    </location>
</feature>
<dbReference type="EMBL" id="JAAMPI010000039">
    <property type="protein sequence ID" value="KAF4637017.1"/>
    <property type="molecule type" value="Genomic_DNA"/>
</dbReference>
<evidence type="ECO:0000313" key="3">
    <source>
        <dbReference type="Proteomes" id="UP000566819"/>
    </source>
</evidence>
<dbReference type="PANTHER" id="PTHR42085">
    <property type="entry name" value="F-BOX DOMAIN-CONTAINING PROTEIN"/>
    <property type="match status" value="1"/>
</dbReference>
<dbReference type="OrthoDB" id="5372935at2759"/>
<comment type="caution">
    <text evidence="2">The sequence shown here is derived from an EMBL/GenBank/DDBJ whole genome shotgun (WGS) entry which is preliminary data.</text>
</comment>
<feature type="compositionally biased region" description="Basic residues" evidence="1">
    <location>
        <begin position="1"/>
        <end position="10"/>
    </location>
</feature>
<proteinExistence type="predicted"/>
<keyword evidence="3" id="KW-1185">Reference proteome</keyword>
<evidence type="ECO:0008006" key="4">
    <source>
        <dbReference type="Google" id="ProtNLM"/>
    </source>
</evidence>
<name>A0A8H4W7R8_9HELO</name>
<reference evidence="2 3" key="1">
    <citation type="submission" date="2020-03" db="EMBL/GenBank/DDBJ databases">
        <title>Draft Genome Sequence of Cudoniella acicularis.</title>
        <authorList>
            <person name="Buettner E."/>
            <person name="Kellner H."/>
        </authorList>
    </citation>
    <scope>NUCLEOTIDE SEQUENCE [LARGE SCALE GENOMIC DNA]</scope>
    <source>
        <strain evidence="2 3">DSM 108380</strain>
    </source>
</reference>
<dbReference type="PANTHER" id="PTHR42085:SF2">
    <property type="entry name" value="F-BOX DOMAIN-CONTAINING PROTEIN"/>
    <property type="match status" value="1"/>
</dbReference>
<dbReference type="Proteomes" id="UP000566819">
    <property type="component" value="Unassembled WGS sequence"/>
</dbReference>
<dbReference type="AlphaFoldDB" id="A0A8H4W7R8"/>
<gene>
    <name evidence="2" type="ORF">G7Y89_g1072</name>
</gene>
<evidence type="ECO:0000256" key="1">
    <source>
        <dbReference type="SAM" id="MobiDB-lite"/>
    </source>
</evidence>